<gene>
    <name evidence="7" type="ORF">FMOSSE_LOCUS463</name>
</gene>
<dbReference type="PRINTS" id="PR00465">
    <property type="entry name" value="EP450IV"/>
</dbReference>
<dbReference type="CDD" id="cd11041">
    <property type="entry name" value="CYP503A1-like"/>
    <property type="match status" value="1"/>
</dbReference>
<dbReference type="AlphaFoldDB" id="A0A9N8V744"/>
<evidence type="ECO:0000313" key="8">
    <source>
        <dbReference type="Proteomes" id="UP000789375"/>
    </source>
</evidence>
<evidence type="ECO:0000256" key="3">
    <source>
        <dbReference type="ARBA" id="ARBA00022723"/>
    </source>
</evidence>
<dbReference type="PROSITE" id="PS00086">
    <property type="entry name" value="CYTOCHROME_P450"/>
    <property type="match status" value="1"/>
</dbReference>
<evidence type="ECO:0000256" key="6">
    <source>
        <dbReference type="RuleBase" id="RU000461"/>
    </source>
</evidence>
<evidence type="ECO:0000256" key="2">
    <source>
        <dbReference type="ARBA" id="ARBA00010617"/>
    </source>
</evidence>
<accession>A0A9N8V744</accession>
<reference evidence="7" key="1">
    <citation type="submission" date="2021-06" db="EMBL/GenBank/DDBJ databases">
        <authorList>
            <person name="Kallberg Y."/>
            <person name="Tangrot J."/>
            <person name="Rosling A."/>
        </authorList>
    </citation>
    <scope>NUCLEOTIDE SEQUENCE</scope>
    <source>
        <strain evidence="7">87-6 pot B 2015</strain>
    </source>
</reference>
<dbReference type="SUPFAM" id="SSF48264">
    <property type="entry name" value="Cytochrome P450"/>
    <property type="match status" value="1"/>
</dbReference>
<organism evidence="7 8">
    <name type="scientific">Funneliformis mosseae</name>
    <name type="common">Endomycorrhizal fungus</name>
    <name type="synonym">Glomus mosseae</name>
    <dbReference type="NCBI Taxonomy" id="27381"/>
    <lineage>
        <taxon>Eukaryota</taxon>
        <taxon>Fungi</taxon>
        <taxon>Fungi incertae sedis</taxon>
        <taxon>Mucoromycota</taxon>
        <taxon>Glomeromycotina</taxon>
        <taxon>Glomeromycetes</taxon>
        <taxon>Glomerales</taxon>
        <taxon>Glomeraceae</taxon>
        <taxon>Funneliformis</taxon>
    </lineage>
</organism>
<feature type="binding site" description="axial binding residue" evidence="5">
    <location>
        <position position="413"/>
    </location>
    <ligand>
        <name>heme</name>
        <dbReference type="ChEBI" id="CHEBI:30413"/>
    </ligand>
    <ligandPart>
        <name>Fe</name>
        <dbReference type="ChEBI" id="CHEBI:18248"/>
    </ligandPart>
</feature>
<dbReference type="GO" id="GO:0020037">
    <property type="term" value="F:heme binding"/>
    <property type="evidence" value="ECO:0007669"/>
    <property type="project" value="InterPro"/>
</dbReference>
<sequence>MPPLVRYKIPIIGHTFSYLFDSVEFFAQCRKEYGDIFSLYIWGQVRTFVGKEHIHEVLAKDDVFSFKEMIRKKIPGDAMYAEGFGDSRYNIMVIKEYISKRLEIYNERMQTSLHSSIQKYFGESREPKVFHNLHYPLNKVVAALIANIFVGEEEAKNDEVIATFAEFTSDMEIFLAIPPILDFIYPGLQDFINRIPVRLGLYNPAAKHRNILVKHIKKQVDKRLKERKVCQDSWKRPNDLIQEFIEEKNFDPNNIDCAAIADKLAFIIFASIITTSRSCTNAFIDLASRPEYIQELYEEQLQIAKEADKSGILPFEALDKMKKLDSFVKESLRLTGDVVGNPHLVLKDYTFSNGLQLPKNHVVDLYFDDICQDKSLQGPNPKSFEPFRYVNKNSLASKISKDFTVFGGGKHACPGRFIATTQIKLFMHNIILKYNFRTESGKVEEKLRIGPMTFPSACGVIFEKRNATN</sequence>
<dbReference type="Pfam" id="PF00067">
    <property type="entry name" value="p450"/>
    <property type="match status" value="1"/>
</dbReference>
<dbReference type="EMBL" id="CAJVPP010000043">
    <property type="protein sequence ID" value="CAG8437011.1"/>
    <property type="molecule type" value="Genomic_DNA"/>
</dbReference>
<dbReference type="Gene3D" id="1.10.630.10">
    <property type="entry name" value="Cytochrome P450"/>
    <property type="match status" value="1"/>
</dbReference>
<keyword evidence="8" id="KW-1185">Reference proteome</keyword>
<evidence type="ECO:0000256" key="5">
    <source>
        <dbReference type="PIRSR" id="PIRSR602403-1"/>
    </source>
</evidence>
<keyword evidence="3 5" id="KW-0479">Metal-binding</keyword>
<dbReference type="PANTHER" id="PTHR46206">
    <property type="entry name" value="CYTOCHROME P450"/>
    <property type="match status" value="1"/>
</dbReference>
<dbReference type="InterPro" id="IPR002403">
    <property type="entry name" value="Cyt_P450_E_grp-IV"/>
</dbReference>
<keyword evidence="5 6" id="KW-0349">Heme</keyword>
<keyword evidence="6" id="KW-0560">Oxidoreductase</keyword>
<comment type="caution">
    <text evidence="7">The sequence shown here is derived from an EMBL/GenBank/DDBJ whole genome shotgun (WGS) entry which is preliminary data.</text>
</comment>
<protein>
    <submittedName>
        <fullName evidence="7">14217_t:CDS:1</fullName>
    </submittedName>
</protein>
<evidence type="ECO:0000313" key="7">
    <source>
        <dbReference type="EMBL" id="CAG8437011.1"/>
    </source>
</evidence>
<keyword evidence="4 5" id="KW-0408">Iron</keyword>
<dbReference type="GO" id="GO:0005506">
    <property type="term" value="F:iron ion binding"/>
    <property type="evidence" value="ECO:0007669"/>
    <property type="project" value="InterPro"/>
</dbReference>
<comment type="similarity">
    <text evidence="2 6">Belongs to the cytochrome P450 family.</text>
</comment>
<dbReference type="InterPro" id="IPR001128">
    <property type="entry name" value="Cyt_P450"/>
</dbReference>
<name>A0A9N8V744_FUNMO</name>
<dbReference type="GO" id="GO:0004497">
    <property type="term" value="F:monooxygenase activity"/>
    <property type="evidence" value="ECO:0007669"/>
    <property type="project" value="UniProtKB-KW"/>
</dbReference>
<evidence type="ECO:0000256" key="1">
    <source>
        <dbReference type="ARBA" id="ARBA00001971"/>
    </source>
</evidence>
<proteinExistence type="inferred from homology"/>
<dbReference type="Proteomes" id="UP000789375">
    <property type="component" value="Unassembled WGS sequence"/>
</dbReference>
<dbReference type="InterPro" id="IPR017972">
    <property type="entry name" value="Cyt_P450_CS"/>
</dbReference>
<dbReference type="InterPro" id="IPR036396">
    <property type="entry name" value="Cyt_P450_sf"/>
</dbReference>
<keyword evidence="6" id="KW-0503">Monooxygenase</keyword>
<evidence type="ECO:0000256" key="4">
    <source>
        <dbReference type="ARBA" id="ARBA00023004"/>
    </source>
</evidence>
<dbReference type="GO" id="GO:0016705">
    <property type="term" value="F:oxidoreductase activity, acting on paired donors, with incorporation or reduction of molecular oxygen"/>
    <property type="evidence" value="ECO:0007669"/>
    <property type="project" value="InterPro"/>
</dbReference>
<comment type="cofactor">
    <cofactor evidence="1 5">
        <name>heme</name>
        <dbReference type="ChEBI" id="CHEBI:30413"/>
    </cofactor>
</comment>